<dbReference type="OrthoDB" id="4774408at2"/>
<evidence type="ECO:0000313" key="1">
    <source>
        <dbReference type="EMBL" id="KAA0020048.1"/>
    </source>
</evidence>
<comment type="caution">
    <text evidence="1">The sequence shown here is derived from an EMBL/GenBank/DDBJ whole genome shotgun (WGS) entry which is preliminary data.</text>
</comment>
<proteinExistence type="predicted"/>
<evidence type="ECO:0008006" key="3">
    <source>
        <dbReference type="Google" id="ProtNLM"/>
    </source>
</evidence>
<accession>A0A5A7S793</accession>
<evidence type="ECO:0000313" key="2">
    <source>
        <dbReference type="Proteomes" id="UP000322244"/>
    </source>
</evidence>
<dbReference type="AlphaFoldDB" id="A0A5A7S793"/>
<sequence>MFDAATASPIRRRESVFVDASDRLRRLYPECPRVYAVAAMADQGKRRWWRLQPGLDGGRIEKMYARASEEMLSNDAAAVAVATSLIHAIVGRVVASVVLDGRAWDPGIENLWIHMDSDGGIDWAGVDDTTIRVLPDDVFAGDPGTVTLPCEEALFVWLAHRCITSLDAVLERLDECVDFDRQRFWSIVGEAIVGAATYVPILANSAESRAARRGQGILDAMTAVGVPVRRERVA</sequence>
<dbReference type="RefSeq" id="WP_149432429.1">
    <property type="nucleotide sequence ID" value="NZ_VLNY01000014.1"/>
</dbReference>
<protein>
    <recommendedName>
        <fullName evidence="3">Iron reductase</fullName>
    </recommendedName>
</protein>
<organism evidence="1 2">
    <name type="scientific">Antrihabitans cavernicola</name>
    <dbReference type="NCBI Taxonomy" id="2495913"/>
    <lineage>
        <taxon>Bacteria</taxon>
        <taxon>Bacillati</taxon>
        <taxon>Actinomycetota</taxon>
        <taxon>Actinomycetes</taxon>
        <taxon>Mycobacteriales</taxon>
        <taxon>Nocardiaceae</taxon>
        <taxon>Antrihabitans</taxon>
    </lineage>
</organism>
<reference evidence="1 2" key="1">
    <citation type="submission" date="2019-07" db="EMBL/GenBank/DDBJ databases">
        <title>Rhodococcus cavernicolus sp. nov., isolated from a cave.</title>
        <authorList>
            <person name="Lee S.D."/>
        </authorList>
    </citation>
    <scope>NUCLEOTIDE SEQUENCE [LARGE SCALE GENOMIC DNA]</scope>
    <source>
        <strain evidence="1 2">C1-24</strain>
    </source>
</reference>
<name>A0A5A7S793_9NOCA</name>
<keyword evidence="2" id="KW-1185">Reference proteome</keyword>
<dbReference type="EMBL" id="VLNY01000014">
    <property type="protein sequence ID" value="KAA0020048.1"/>
    <property type="molecule type" value="Genomic_DNA"/>
</dbReference>
<gene>
    <name evidence="1" type="ORF">FOY51_22055</name>
</gene>
<dbReference type="Proteomes" id="UP000322244">
    <property type="component" value="Unassembled WGS sequence"/>
</dbReference>